<dbReference type="Proteomes" id="UP000034841">
    <property type="component" value="Unassembled WGS sequence"/>
</dbReference>
<keyword evidence="2" id="KW-1185">Reference proteome</keyword>
<organism evidence="1 2">
    <name type="scientific">Ceratocystis fimbriata f. sp. platani</name>
    <dbReference type="NCBI Taxonomy" id="88771"/>
    <lineage>
        <taxon>Eukaryota</taxon>
        <taxon>Fungi</taxon>
        <taxon>Dikarya</taxon>
        <taxon>Ascomycota</taxon>
        <taxon>Pezizomycotina</taxon>
        <taxon>Sordariomycetes</taxon>
        <taxon>Hypocreomycetidae</taxon>
        <taxon>Microascales</taxon>
        <taxon>Ceratocystidaceae</taxon>
        <taxon>Ceratocystis</taxon>
    </lineage>
</organism>
<dbReference type="AlphaFoldDB" id="A0A0F8B8T3"/>
<proteinExistence type="predicted"/>
<sequence length="75" mass="7863">MAAAEPDVTIEVDLVFSKEEEAKVVDEGVEVEAGRIGTAATVAVGSGEGTLDLAATALKPALTEGVRNLQHQYWH</sequence>
<dbReference type="EMBL" id="LBBL01000008">
    <property type="protein sequence ID" value="KKF97425.1"/>
    <property type="molecule type" value="Genomic_DNA"/>
</dbReference>
<evidence type="ECO:0000313" key="2">
    <source>
        <dbReference type="Proteomes" id="UP000034841"/>
    </source>
</evidence>
<gene>
    <name evidence="1" type="ORF">CFO_g261</name>
</gene>
<name>A0A0F8B8T3_CERFI</name>
<reference evidence="1 2" key="1">
    <citation type="submission" date="2015-04" db="EMBL/GenBank/DDBJ databases">
        <title>Genome sequence of Ceratocystis platani, a major pathogen of plane trees.</title>
        <authorList>
            <person name="Belbahri L."/>
        </authorList>
    </citation>
    <scope>NUCLEOTIDE SEQUENCE [LARGE SCALE GENOMIC DNA]</scope>
    <source>
        <strain evidence="1 2">CFO</strain>
    </source>
</reference>
<comment type="caution">
    <text evidence="1">The sequence shown here is derived from an EMBL/GenBank/DDBJ whole genome shotgun (WGS) entry which is preliminary data.</text>
</comment>
<evidence type="ECO:0000313" key="1">
    <source>
        <dbReference type="EMBL" id="KKF97425.1"/>
    </source>
</evidence>
<protein>
    <submittedName>
        <fullName evidence="1">Uncharacterized protein</fullName>
    </submittedName>
</protein>
<accession>A0A0F8B8T3</accession>